<dbReference type="Proteomes" id="UP001153709">
    <property type="component" value="Chromosome 1"/>
</dbReference>
<accession>A0A9N9XAC0</accession>
<dbReference type="EMBL" id="OU898276">
    <property type="protein sequence ID" value="CAG9828124.1"/>
    <property type="molecule type" value="Genomic_DNA"/>
</dbReference>
<evidence type="ECO:0000313" key="1">
    <source>
        <dbReference type="EMBL" id="CAG9828124.1"/>
    </source>
</evidence>
<name>A0A9N9XAC0_DIABA</name>
<organism evidence="1 2">
    <name type="scientific">Diabrotica balteata</name>
    <name type="common">Banded cucumber beetle</name>
    <dbReference type="NCBI Taxonomy" id="107213"/>
    <lineage>
        <taxon>Eukaryota</taxon>
        <taxon>Metazoa</taxon>
        <taxon>Ecdysozoa</taxon>
        <taxon>Arthropoda</taxon>
        <taxon>Hexapoda</taxon>
        <taxon>Insecta</taxon>
        <taxon>Pterygota</taxon>
        <taxon>Neoptera</taxon>
        <taxon>Endopterygota</taxon>
        <taxon>Coleoptera</taxon>
        <taxon>Polyphaga</taxon>
        <taxon>Cucujiformia</taxon>
        <taxon>Chrysomeloidea</taxon>
        <taxon>Chrysomelidae</taxon>
        <taxon>Galerucinae</taxon>
        <taxon>Diabroticina</taxon>
        <taxon>Diabroticites</taxon>
        <taxon>Diabrotica</taxon>
    </lineage>
</organism>
<evidence type="ECO:0000313" key="2">
    <source>
        <dbReference type="Proteomes" id="UP001153709"/>
    </source>
</evidence>
<sequence length="74" mass="8656">MEIKQEASEKTCKVETYDSPLNALKIEIKEEPKTETASDAFDYLKEFPVNNEVKQDEYKFTLFEEKQATTKESK</sequence>
<dbReference type="AlphaFoldDB" id="A0A9N9XAC0"/>
<keyword evidence="2" id="KW-1185">Reference proteome</keyword>
<proteinExistence type="predicted"/>
<protein>
    <submittedName>
        <fullName evidence="1">Uncharacterized protein</fullName>
    </submittedName>
</protein>
<gene>
    <name evidence="1" type="ORF">DIABBA_LOCUS2064</name>
</gene>
<reference evidence="1" key="1">
    <citation type="submission" date="2022-01" db="EMBL/GenBank/DDBJ databases">
        <authorList>
            <person name="King R."/>
        </authorList>
    </citation>
    <scope>NUCLEOTIDE SEQUENCE</scope>
</reference>
<dbReference type="OrthoDB" id="10043029at2759"/>